<gene>
    <name evidence="1" type="ORF">IAA60_07305</name>
</gene>
<dbReference type="Pfam" id="PF13189">
    <property type="entry name" value="Cytidylate_kin2"/>
    <property type="match status" value="1"/>
</dbReference>
<evidence type="ECO:0000313" key="2">
    <source>
        <dbReference type="Proteomes" id="UP000824165"/>
    </source>
</evidence>
<protein>
    <submittedName>
        <fullName evidence="1">Cytidylate kinase-like family protein</fullName>
    </submittedName>
</protein>
<name>A0A9D1H3P9_9FIRM</name>
<reference evidence="1" key="2">
    <citation type="journal article" date="2021" name="PeerJ">
        <title>Extensive microbial diversity within the chicken gut microbiome revealed by metagenomics and culture.</title>
        <authorList>
            <person name="Gilroy R."/>
            <person name="Ravi A."/>
            <person name="Getino M."/>
            <person name="Pursley I."/>
            <person name="Horton D.L."/>
            <person name="Alikhan N.F."/>
            <person name="Baker D."/>
            <person name="Gharbi K."/>
            <person name="Hall N."/>
            <person name="Watson M."/>
            <person name="Adriaenssens E.M."/>
            <person name="Foster-Nyarko E."/>
            <person name="Jarju S."/>
            <person name="Secka A."/>
            <person name="Antonio M."/>
            <person name="Oren A."/>
            <person name="Chaudhuri R.R."/>
            <person name="La Ragione R."/>
            <person name="Hildebrand F."/>
            <person name="Pallen M.J."/>
        </authorList>
    </citation>
    <scope>NUCLEOTIDE SEQUENCE</scope>
    <source>
        <strain evidence="1">CHK181-108</strain>
    </source>
</reference>
<dbReference type="Gene3D" id="3.40.50.300">
    <property type="entry name" value="P-loop containing nucleotide triphosphate hydrolases"/>
    <property type="match status" value="1"/>
</dbReference>
<sequence length="205" mass="23310">MSRVITVGRQFGSGGRDVGQKIAAALNIPYYDKELVEKAAEKSNMSSEAVKEIDERATNSLLYSIVTGGFGMKGLNTPLFYEMPMNDKFFIAQSEVIKELAREGDCVVVGRCADYVLENEENVDVFSLFVYAPLEFRTMRVARDLKLTENRAKEHIQKTDKQRRTYYDYYTSRSWGNMTNYDLCINTGKIGIDNAAELIISYLKK</sequence>
<evidence type="ECO:0000313" key="1">
    <source>
        <dbReference type="EMBL" id="HIT85693.1"/>
    </source>
</evidence>
<organism evidence="1 2">
    <name type="scientific">Candidatus Ornithomonoglobus intestinigallinarum</name>
    <dbReference type="NCBI Taxonomy" id="2840894"/>
    <lineage>
        <taxon>Bacteria</taxon>
        <taxon>Bacillati</taxon>
        <taxon>Bacillota</taxon>
        <taxon>Clostridia</taxon>
        <taxon>Candidatus Ornithomonoglobus</taxon>
    </lineage>
</organism>
<proteinExistence type="predicted"/>
<dbReference type="GO" id="GO:0016301">
    <property type="term" value="F:kinase activity"/>
    <property type="evidence" value="ECO:0007669"/>
    <property type="project" value="UniProtKB-KW"/>
</dbReference>
<dbReference type="EMBL" id="DVLU01000073">
    <property type="protein sequence ID" value="HIT85693.1"/>
    <property type="molecule type" value="Genomic_DNA"/>
</dbReference>
<reference evidence="1" key="1">
    <citation type="submission" date="2020-10" db="EMBL/GenBank/DDBJ databases">
        <authorList>
            <person name="Gilroy R."/>
        </authorList>
    </citation>
    <scope>NUCLEOTIDE SEQUENCE</scope>
    <source>
        <strain evidence="1">CHK181-108</strain>
    </source>
</reference>
<dbReference type="SUPFAM" id="SSF52540">
    <property type="entry name" value="P-loop containing nucleoside triphosphate hydrolases"/>
    <property type="match status" value="1"/>
</dbReference>
<dbReference type="Proteomes" id="UP000824165">
    <property type="component" value="Unassembled WGS sequence"/>
</dbReference>
<accession>A0A9D1H3P9</accession>
<keyword evidence="1" id="KW-0418">Kinase</keyword>
<keyword evidence="1" id="KW-0808">Transferase</keyword>
<dbReference type="InterPro" id="IPR027417">
    <property type="entry name" value="P-loop_NTPase"/>
</dbReference>
<dbReference type="AlphaFoldDB" id="A0A9D1H3P9"/>
<comment type="caution">
    <text evidence="1">The sequence shown here is derived from an EMBL/GenBank/DDBJ whole genome shotgun (WGS) entry which is preliminary data.</text>
</comment>